<accession>A0A8S9Z8A2</accession>
<evidence type="ECO:0000313" key="3">
    <source>
        <dbReference type="Proteomes" id="UP000822476"/>
    </source>
</evidence>
<evidence type="ECO:0000256" key="1">
    <source>
        <dbReference type="SAM" id="Phobius"/>
    </source>
</evidence>
<sequence length="132" mass="14704">MRLNPINSVTLHTGTICFTMCCKTLYLVFLLIVTVAVTEAGKNLTCYVCNVCPDASMLSKNATRSGCNWCEKQVINGIVNRLCAPKDCPNIPKGSGKYTYNCCQFNYCNECNHVYPTIVMWSLFFGFLCLIG</sequence>
<protein>
    <submittedName>
        <fullName evidence="2">Uncharacterized protein</fullName>
    </submittedName>
</protein>
<keyword evidence="3" id="KW-1185">Reference proteome</keyword>
<dbReference type="AlphaFoldDB" id="A0A8S9Z8A2"/>
<keyword evidence="1" id="KW-1133">Transmembrane helix</keyword>
<reference evidence="2" key="1">
    <citation type="submission" date="2019-07" db="EMBL/GenBank/DDBJ databases">
        <title>Annotation for the trematode Paragonimus miyazaki's.</title>
        <authorList>
            <person name="Choi Y.-J."/>
        </authorList>
    </citation>
    <scope>NUCLEOTIDE SEQUENCE</scope>
    <source>
        <strain evidence="2">Japan</strain>
    </source>
</reference>
<proteinExistence type="predicted"/>
<gene>
    <name evidence="2" type="ORF">EG68_00768</name>
</gene>
<keyword evidence="1" id="KW-0812">Transmembrane</keyword>
<keyword evidence="1" id="KW-0472">Membrane</keyword>
<organism evidence="2 3">
    <name type="scientific">Paragonimus skrjabini miyazakii</name>
    <dbReference type="NCBI Taxonomy" id="59628"/>
    <lineage>
        <taxon>Eukaryota</taxon>
        <taxon>Metazoa</taxon>
        <taxon>Spiralia</taxon>
        <taxon>Lophotrochozoa</taxon>
        <taxon>Platyhelminthes</taxon>
        <taxon>Trematoda</taxon>
        <taxon>Digenea</taxon>
        <taxon>Plagiorchiida</taxon>
        <taxon>Troglotremata</taxon>
        <taxon>Troglotrematidae</taxon>
        <taxon>Paragonimus</taxon>
    </lineage>
</organism>
<evidence type="ECO:0000313" key="2">
    <source>
        <dbReference type="EMBL" id="KAF7261920.1"/>
    </source>
</evidence>
<comment type="caution">
    <text evidence="2">The sequence shown here is derived from an EMBL/GenBank/DDBJ whole genome shotgun (WGS) entry which is preliminary data.</text>
</comment>
<dbReference type="OrthoDB" id="6259594at2759"/>
<dbReference type="EMBL" id="JTDE01000222">
    <property type="protein sequence ID" value="KAF7261920.1"/>
    <property type="molecule type" value="Genomic_DNA"/>
</dbReference>
<feature type="transmembrane region" description="Helical" evidence="1">
    <location>
        <begin position="113"/>
        <end position="131"/>
    </location>
</feature>
<dbReference type="Proteomes" id="UP000822476">
    <property type="component" value="Unassembled WGS sequence"/>
</dbReference>
<name>A0A8S9Z8A2_9TREM</name>